<dbReference type="InterPro" id="IPR018497">
    <property type="entry name" value="Peptidase_M13_C"/>
</dbReference>
<dbReference type="AlphaFoldDB" id="A0A7E4V683"/>
<dbReference type="InterPro" id="IPR000718">
    <property type="entry name" value="Peptidase_M13"/>
</dbReference>
<evidence type="ECO:0000256" key="6">
    <source>
        <dbReference type="ARBA" id="ARBA00022833"/>
    </source>
</evidence>
<dbReference type="Pfam" id="PF01431">
    <property type="entry name" value="Peptidase_M13"/>
    <property type="match status" value="1"/>
</dbReference>
<feature type="domain" description="Peptidase M13 C-terminal" evidence="8">
    <location>
        <begin position="118"/>
        <end position="315"/>
    </location>
</feature>
<evidence type="ECO:0000313" key="10">
    <source>
        <dbReference type="Proteomes" id="UP000492821"/>
    </source>
</evidence>
<dbReference type="GO" id="GO:0004222">
    <property type="term" value="F:metalloendopeptidase activity"/>
    <property type="evidence" value="ECO:0007669"/>
    <property type="project" value="InterPro"/>
</dbReference>
<keyword evidence="6" id="KW-0862">Zinc</keyword>
<reference evidence="10" key="1">
    <citation type="journal article" date="2013" name="Genetics">
        <title>The draft genome and transcriptome of Panagrellus redivivus are shaped by the harsh demands of a free-living lifestyle.</title>
        <authorList>
            <person name="Srinivasan J."/>
            <person name="Dillman A.R."/>
            <person name="Macchietto M.G."/>
            <person name="Heikkinen L."/>
            <person name="Lakso M."/>
            <person name="Fracchia K.M."/>
            <person name="Antoshechkin I."/>
            <person name="Mortazavi A."/>
            <person name="Wong G."/>
            <person name="Sternberg P.W."/>
        </authorList>
    </citation>
    <scope>NUCLEOTIDE SEQUENCE [LARGE SCALE GENOMIC DNA]</scope>
    <source>
        <strain evidence="10">MT8872</strain>
    </source>
</reference>
<dbReference type="PRINTS" id="PR00786">
    <property type="entry name" value="NEPRILYSIN"/>
</dbReference>
<reference evidence="11" key="2">
    <citation type="submission" date="2020-10" db="UniProtKB">
        <authorList>
            <consortium name="WormBaseParasite"/>
        </authorList>
    </citation>
    <scope>IDENTIFICATION</scope>
</reference>
<evidence type="ECO:0000313" key="11">
    <source>
        <dbReference type="WBParaSite" id="Pan_g16633.t1"/>
    </source>
</evidence>
<keyword evidence="10" id="KW-1185">Reference proteome</keyword>
<evidence type="ECO:0000256" key="1">
    <source>
        <dbReference type="ARBA" id="ARBA00001947"/>
    </source>
</evidence>
<organism evidence="10 11">
    <name type="scientific">Panagrellus redivivus</name>
    <name type="common">Microworm</name>
    <dbReference type="NCBI Taxonomy" id="6233"/>
    <lineage>
        <taxon>Eukaryota</taxon>
        <taxon>Metazoa</taxon>
        <taxon>Ecdysozoa</taxon>
        <taxon>Nematoda</taxon>
        <taxon>Chromadorea</taxon>
        <taxon>Rhabditida</taxon>
        <taxon>Tylenchina</taxon>
        <taxon>Panagrolaimomorpha</taxon>
        <taxon>Panagrolaimoidea</taxon>
        <taxon>Panagrolaimidae</taxon>
        <taxon>Panagrellus</taxon>
    </lineage>
</organism>
<dbReference type="Pfam" id="PF05649">
    <property type="entry name" value="Peptidase_M13_N"/>
    <property type="match status" value="1"/>
</dbReference>
<evidence type="ECO:0000256" key="7">
    <source>
        <dbReference type="ARBA" id="ARBA00023049"/>
    </source>
</evidence>
<sequence>MYFEKYFQRDATHKVTEMVKLIKEELRETLKNASWLDDQTRANAILKVDKMAYSVGYPENLFNDTYVDENWNIPPSPSSENFYQLVARMERKFISLSLLKLNRQPATTSWNYPILFANGYYLAKENMITILPGYLKLPFYNQNLPDYVNYAIVGVTIGHEIMHGFDNKGRFYDAFGDAVDWWDNATSVKYMEKANCYVDQYTAEGVDGMFTLGENIADNVGFKLAYGAYKRLLKKRGLSSEPALPAFEKFTLEQVFFIAYNHKFCYNGEWNGDPNDRHTPPDMRVNMVARNSKHFSKAFNCEKTSPMNPEEKCSIW</sequence>
<evidence type="ECO:0000259" key="8">
    <source>
        <dbReference type="Pfam" id="PF01431"/>
    </source>
</evidence>
<evidence type="ECO:0000256" key="5">
    <source>
        <dbReference type="ARBA" id="ARBA00022801"/>
    </source>
</evidence>
<dbReference type="PANTHER" id="PTHR11733">
    <property type="entry name" value="ZINC METALLOPROTEASE FAMILY M13 NEPRILYSIN-RELATED"/>
    <property type="match status" value="1"/>
</dbReference>
<dbReference type="Proteomes" id="UP000492821">
    <property type="component" value="Unassembled WGS sequence"/>
</dbReference>
<keyword evidence="3" id="KW-0645">Protease</keyword>
<keyword evidence="5" id="KW-0378">Hydrolase</keyword>
<evidence type="ECO:0000256" key="4">
    <source>
        <dbReference type="ARBA" id="ARBA00022723"/>
    </source>
</evidence>
<comment type="similarity">
    <text evidence="2">Belongs to the peptidase M13 family.</text>
</comment>
<dbReference type="PROSITE" id="PS51885">
    <property type="entry name" value="NEPRILYSIN"/>
    <property type="match status" value="1"/>
</dbReference>
<protein>
    <submittedName>
        <fullName evidence="11">Neprilysin</fullName>
    </submittedName>
</protein>
<dbReference type="WBParaSite" id="Pan_g16633.t1">
    <property type="protein sequence ID" value="Pan_g16633.t1"/>
    <property type="gene ID" value="Pan_g16633"/>
</dbReference>
<dbReference type="PANTHER" id="PTHR11733:SF167">
    <property type="entry name" value="FI17812P1-RELATED"/>
    <property type="match status" value="1"/>
</dbReference>
<dbReference type="GO" id="GO:0046872">
    <property type="term" value="F:metal ion binding"/>
    <property type="evidence" value="ECO:0007669"/>
    <property type="project" value="UniProtKB-KW"/>
</dbReference>
<dbReference type="Gene3D" id="1.10.1380.10">
    <property type="entry name" value="Neutral endopeptidase , domain2"/>
    <property type="match status" value="1"/>
</dbReference>
<dbReference type="Gene3D" id="3.40.390.10">
    <property type="entry name" value="Collagenase (Catalytic Domain)"/>
    <property type="match status" value="1"/>
</dbReference>
<dbReference type="GO" id="GO:0005886">
    <property type="term" value="C:plasma membrane"/>
    <property type="evidence" value="ECO:0007669"/>
    <property type="project" value="TreeGrafter"/>
</dbReference>
<feature type="domain" description="Peptidase M13 N-terminal" evidence="9">
    <location>
        <begin position="1"/>
        <end position="58"/>
    </location>
</feature>
<dbReference type="GO" id="GO:0016485">
    <property type="term" value="P:protein processing"/>
    <property type="evidence" value="ECO:0007669"/>
    <property type="project" value="TreeGrafter"/>
</dbReference>
<dbReference type="InterPro" id="IPR024079">
    <property type="entry name" value="MetalloPept_cat_dom_sf"/>
</dbReference>
<dbReference type="InterPro" id="IPR042089">
    <property type="entry name" value="Peptidase_M13_dom_2"/>
</dbReference>
<evidence type="ECO:0000256" key="3">
    <source>
        <dbReference type="ARBA" id="ARBA00022670"/>
    </source>
</evidence>
<evidence type="ECO:0000259" key="9">
    <source>
        <dbReference type="Pfam" id="PF05649"/>
    </source>
</evidence>
<proteinExistence type="inferred from homology"/>
<evidence type="ECO:0000256" key="2">
    <source>
        <dbReference type="ARBA" id="ARBA00007357"/>
    </source>
</evidence>
<accession>A0A7E4V683</accession>
<dbReference type="InterPro" id="IPR008753">
    <property type="entry name" value="Peptidase_M13_N"/>
</dbReference>
<name>A0A7E4V683_PANRE</name>
<keyword evidence="4" id="KW-0479">Metal-binding</keyword>
<comment type="cofactor">
    <cofactor evidence="1">
        <name>Zn(2+)</name>
        <dbReference type="ChEBI" id="CHEBI:29105"/>
    </cofactor>
</comment>
<dbReference type="SUPFAM" id="SSF55486">
    <property type="entry name" value="Metalloproteases ('zincins'), catalytic domain"/>
    <property type="match status" value="1"/>
</dbReference>
<keyword evidence="7" id="KW-0482">Metalloprotease</keyword>
<dbReference type="CDD" id="cd08662">
    <property type="entry name" value="M13"/>
    <property type="match status" value="1"/>
</dbReference>